<dbReference type="PANTHER" id="PTHR15680">
    <property type="entry name" value="RIBOSOMAL PROTEIN L19"/>
    <property type="match status" value="1"/>
</dbReference>
<comment type="caution">
    <text evidence="9">The sequence shown here is derived from an EMBL/GenBank/DDBJ whole genome shotgun (WGS) entry which is preliminary data.</text>
</comment>
<proteinExistence type="inferred from homology"/>
<accession>A0AA88L2X8</accession>
<keyword evidence="3" id="KW-0809">Transit peptide</keyword>
<dbReference type="PANTHER" id="PTHR15680:SF9">
    <property type="entry name" value="LARGE RIBOSOMAL SUBUNIT PROTEIN BL19M"/>
    <property type="match status" value="1"/>
</dbReference>
<reference evidence="9" key="1">
    <citation type="submission" date="2023-07" db="EMBL/GenBank/DDBJ databases">
        <title>Chromosome-level genome assembly of Artemia franciscana.</title>
        <authorList>
            <person name="Jo E."/>
        </authorList>
    </citation>
    <scope>NUCLEOTIDE SEQUENCE</scope>
    <source>
        <tissue evidence="9">Whole body</tissue>
    </source>
</reference>
<evidence type="ECO:0000256" key="3">
    <source>
        <dbReference type="ARBA" id="ARBA00022946"/>
    </source>
</evidence>
<evidence type="ECO:0000256" key="5">
    <source>
        <dbReference type="ARBA" id="ARBA00023128"/>
    </source>
</evidence>
<protein>
    <recommendedName>
        <fullName evidence="7">Large ribosomal subunit protein bL19m</fullName>
    </recommendedName>
    <alternativeName>
        <fullName evidence="8">39S ribosomal protein L19, mitochondrial</fullName>
    </alternativeName>
</protein>
<organism evidence="9 10">
    <name type="scientific">Artemia franciscana</name>
    <name type="common">Brine shrimp</name>
    <name type="synonym">Artemia sanfranciscana</name>
    <dbReference type="NCBI Taxonomy" id="6661"/>
    <lineage>
        <taxon>Eukaryota</taxon>
        <taxon>Metazoa</taxon>
        <taxon>Ecdysozoa</taxon>
        <taxon>Arthropoda</taxon>
        <taxon>Crustacea</taxon>
        <taxon>Branchiopoda</taxon>
        <taxon>Anostraca</taxon>
        <taxon>Artemiidae</taxon>
        <taxon>Artemia</taxon>
    </lineage>
</organism>
<keyword evidence="4" id="KW-0689">Ribosomal protein</keyword>
<dbReference type="InterPro" id="IPR038657">
    <property type="entry name" value="Ribosomal_bL19_sf"/>
</dbReference>
<dbReference type="Gene3D" id="2.30.30.790">
    <property type="match status" value="1"/>
</dbReference>
<keyword evidence="5" id="KW-0496">Mitochondrion</keyword>
<dbReference type="GO" id="GO:0005762">
    <property type="term" value="C:mitochondrial large ribosomal subunit"/>
    <property type="evidence" value="ECO:0007669"/>
    <property type="project" value="TreeGrafter"/>
</dbReference>
<comment type="subcellular location">
    <subcellularLocation>
        <location evidence="1">Mitochondrion</location>
    </subcellularLocation>
</comment>
<dbReference type="FunFam" id="2.30.30.790:FF:000002">
    <property type="entry name" value="39S ribosomal protein L19, mitochondrial"/>
    <property type="match status" value="1"/>
</dbReference>
<gene>
    <name evidence="9" type="ORF">QYM36_012048</name>
</gene>
<dbReference type="AlphaFoldDB" id="A0AA88L2X8"/>
<evidence type="ECO:0000313" key="9">
    <source>
        <dbReference type="EMBL" id="KAK2710741.1"/>
    </source>
</evidence>
<evidence type="ECO:0000256" key="6">
    <source>
        <dbReference type="ARBA" id="ARBA00023274"/>
    </source>
</evidence>
<evidence type="ECO:0000256" key="8">
    <source>
        <dbReference type="ARBA" id="ARBA00035359"/>
    </source>
</evidence>
<comment type="similarity">
    <text evidence="2">Belongs to the bacterial ribosomal protein bL19 family.</text>
</comment>
<dbReference type="InterPro" id="IPR001857">
    <property type="entry name" value="Ribosomal_bL19"/>
</dbReference>
<dbReference type="InterPro" id="IPR008991">
    <property type="entry name" value="Translation_prot_SH3-like_sf"/>
</dbReference>
<dbReference type="EMBL" id="JAVRJZ010000016">
    <property type="protein sequence ID" value="KAK2710741.1"/>
    <property type="molecule type" value="Genomic_DNA"/>
</dbReference>
<dbReference type="GO" id="GO:0003735">
    <property type="term" value="F:structural constituent of ribosome"/>
    <property type="evidence" value="ECO:0007669"/>
    <property type="project" value="InterPro"/>
</dbReference>
<evidence type="ECO:0000313" key="10">
    <source>
        <dbReference type="Proteomes" id="UP001187531"/>
    </source>
</evidence>
<dbReference type="SUPFAM" id="SSF50104">
    <property type="entry name" value="Translation proteins SH3-like domain"/>
    <property type="match status" value="1"/>
</dbReference>
<evidence type="ECO:0000256" key="4">
    <source>
        <dbReference type="ARBA" id="ARBA00022980"/>
    </source>
</evidence>
<evidence type="ECO:0000256" key="7">
    <source>
        <dbReference type="ARBA" id="ARBA00035288"/>
    </source>
</evidence>
<dbReference type="Proteomes" id="UP001187531">
    <property type="component" value="Unassembled WGS sequence"/>
</dbReference>
<dbReference type="Pfam" id="PF01245">
    <property type="entry name" value="Ribosomal_L19"/>
    <property type="match status" value="1"/>
</dbReference>
<keyword evidence="6" id="KW-0687">Ribonucleoprotein</keyword>
<dbReference type="GO" id="GO:0006412">
    <property type="term" value="P:translation"/>
    <property type="evidence" value="ECO:0007669"/>
    <property type="project" value="InterPro"/>
</dbReference>
<evidence type="ECO:0000256" key="1">
    <source>
        <dbReference type="ARBA" id="ARBA00004173"/>
    </source>
</evidence>
<keyword evidence="10" id="KW-1185">Reference proteome</keyword>
<name>A0AA88L2X8_ARTSF</name>
<sequence>MANSSGKITKQIACIFGRNCFMPQKSQTIGKYSTSVFPKAETTTYDQPTKERTSLPDYRFVYPEFLPDPNPEFRNKLREKLERLDMLRRRAKISIPEFYVGSILAITVADPNSPSKNNRFVGICIDRIGCGLRASCILRNIVDGHGVEIKYELYNPLLKRIEVLRLEKRLDSTLYYLRDALPQYSTFSFDMEPEPRIEGATIPINPLQVELKPRPWYARWERANLMGVKDVNSHITEKMLKQAAIHEKPWEKFDLMKQYRSTIPEDEQVEIFSEVESQLKEQEVTWQNARRQSKFSRKPIKV</sequence>
<evidence type="ECO:0000256" key="2">
    <source>
        <dbReference type="ARBA" id="ARBA00005781"/>
    </source>
</evidence>